<dbReference type="RefSeq" id="WP_014593379.1">
    <property type="nucleotide sequence ID" value="NC_017531.2"/>
</dbReference>
<evidence type="ECO:0000259" key="1">
    <source>
        <dbReference type="PROSITE" id="PS50943"/>
    </source>
</evidence>
<reference evidence="3" key="1">
    <citation type="journal article" date="2012" name="Appl. Microbiol. Biotechnol.">
        <title>The complete genome sequence of Pantoea ananatis AJ13355, an organism with great biotechnological potential.</title>
        <authorList>
            <person name="Hara Y."/>
            <person name="Kadotani N."/>
            <person name="Izui H."/>
            <person name="Katashkina J.I."/>
            <person name="Kuvaeva T.M."/>
            <person name="Andreeva I.G."/>
            <person name="Golubeva L.I."/>
            <person name="Malko D.B."/>
            <person name="Makeev V.J."/>
            <person name="Mashko S.V."/>
            <person name="Kozlov Y.I."/>
        </authorList>
    </citation>
    <scope>NUCLEOTIDE SEQUENCE [LARGE SCALE GENOMIC DNA]</scope>
    <source>
        <strain evidence="3">AJ13355</strain>
    </source>
</reference>
<evidence type="ECO:0000313" key="3">
    <source>
        <dbReference type="Proteomes" id="UP000006690"/>
    </source>
</evidence>
<dbReference type="Proteomes" id="UP000006690">
    <property type="component" value="Chromosome"/>
</dbReference>
<dbReference type="Pfam" id="PF01381">
    <property type="entry name" value="HTH_3"/>
    <property type="match status" value="1"/>
</dbReference>
<dbReference type="CDD" id="cd00093">
    <property type="entry name" value="HTH_XRE"/>
    <property type="match status" value="1"/>
</dbReference>
<dbReference type="Gene3D" id="1.10.260.40">
    <property type="entry name" value="lambda repressor-like DNA-binding domains"/>
    <property type="match status" value="1"/>
</dbReference>
<evidence type="ECO:0000313" key="2">
    <source>
        <dbReference type="EMBL" id="BAK10837.1"/>
    </source>
</evidence>
<dbReference type="InterPro" id="IPR001387">
    <property type="entry name" value="Cro/C1-type_HTH"/>
</dbReference>
<sequence>MTEIKKDKHVRKIDMASLWAEAMHSDDFRFEQKAQAVAIDLAKAVALKEISQAELACKLGWQASRVSKVLHGATNITLKTLFLITEALEMDFEVYIKDRNTDFHANSLDDHKMLLKCIMDMHDQSENILRQSKDCLNESKVILETAKNVNDRVWKNMAKTTKNNFKSPEIVYVEYEKFALCN</sequence>
<dbReference type="GO" id="GO:0003677">
    <property type="term" value="F:DNA binding"/>
    <property type="evidence" value="ECO:0007669"/>
    <property type="project" value="InterPro"/>
</dbReference>
<dbReference type="AlphaFoldDB" id="A0A0H3L238"/>
<feature type="domain" description="HTH cro/C1-type" evidence="1">
    <location>
        <begin position="41"/>
        <end position="95"/>
    </location>
</feature>
<protein>
    <recommendedName>
        <fullName evidence="1">HTH cro/C1-type domain-containing protein</fullName>
    </recommendedName>
</protein>
<dbReference type="HOGENOM" id="CLU_1480666_0_0_6"/>
<dbReference type="PROSITE" id="PS50943">
    <property type="entry name" value="HTH_CROC1"/>
    <property type="match status" value="1"/>
</dbReference>
<dbReference type="EMBL" id="AP012032">
    <property type="protein sequence ID" value="BAK10837.1"/>
    <property type="molecule type" value="Genomic_DNA"/>
</dbReference>
<accession>A0A0H3L238</accession>
<proteinExistence type="predicted"/>
<dbReference type="SMART" id="SM00530">
    <property type="entry name" value="HTH_XRE"/>
    <property type="match status" value="1"/>
</dbReference>
<name>A0A0H3L238_PANAA</name>
<dbReference type="KEGG" id="paj:PAJ_0757"/>
<organism evidence="2 3">
    <name type="scientific">Pantoea ananatis (strain AJ13355)</name>
    <dbReference type="NCBI Taxonomy" id="932677"/>
    <lineage>
        <taxon>Bacteria</taxon>
        <taxon>Pseudomonadati</taxon>
        <taxon>Pseudomonadota</taxon>
        <taxon>Gammaproteobacteria</taxon>
        <taxon>Enterobacterales</taxon>
        <taxon>Erwiniaceae</taxon>
        <taxon>Pantoea</taxon>
    </lineage>
</organism>
<dbReference type="SUPFAM" id="SSF47413">
    <property type="entry name" value="lambda repressor-like DNA-binding domains"/>
    <property type="match status" value="1"/>
</dbReference>
<dbReference type="InterPro" id="IPR010982">
    <property type="entry name" value="Lambda_DNA-bd_dom_sf"/>
</dbReference>
<gene>
    <name evidence="2" type="ordered locus">PAJ_0757</name>
</gene>